<dbReference type="AlphaFoldDB" id="A0AAN0KE97"/>
<proteinExistence type="predicted"/>
<sequence>MGRRAAVGGPASCALVALFGTELMPADLVAAGAQPVSGRVLVRALIDSGLRVRKAG</sequence>
<evidence type="ECO:0000313" key="1">
    <source>
        <dbReference type="EMBL" id="BEH00998.1"/>
    </source>
</evidence>
<keyword evidence="2" id="KW-1185">Reference proteome</keyword>
<reference evidence="1" key="1">
    <citation type="journal article" date="2024" name="Int. J. Syst. Evol. Microbiol.">
        <title>Brooklawnia propionicigenes sp. nov., a facultatively anaerobic, propionate-producing bacterium isolated from a methanogenic reactor treating waste from cattle farms.</title>
        <authorList>
            <person name="Akita Y."/>
            <person name="Ueki A."/>
            <person name="Tonouchi A."/>
            <person name="Sugawara Y."/>
            <person name="Honma S."/>
            <person name="Kaku N."/>
            <person name="Ueki K."/>
        </authorList>
    </citation>
    <scope>NUCLEOTIDE SEQUENCE</scope>
    <source>
        <strain evidence="1">SH051</strain>
    </source>
</reference>
<organism evidence="1 2">
    <name type="scientific">Brooklawnia propionicigenes</name>
    <dbReference type="NCBI Taxonomy" id="3041175"/>
    <lineage>
        <taxon>Bacteria</taxon>
        <taxon>Bacillati</taxon>
        <taxon>Actinomycetota</taxon>
        <taxon>Actinomycetes</taxon>
        <taxon>Propionibacteriales</taxon>
        <taxon>Propionibacteriaceae</taxon>
        <taxon>Brooklawnia</taxon>
    </lineage>
</organism>
<dbReference type="KEGG" id="broo:brsh051_02790"/>
<dbReference type="RefSeq" id="WP_286266872.1">
    <property type="nucleotide sequence ID" value="NZ_AP028056.1"/>
</dbReference>
<dbReference type="EMBL" id="AP028056">
    <property type="protein sequence ID" value="BEH00998.1"/>
    <property type="molecule type" value="Genomic_DNA"/>
</dbReference>
<accession>A0AAN0KE97</accession>
<gene>
    <name evidence="1" type="ORF">brsh051_02790</name>
</gene>
<evidence type="ECO:0000313" key="2">
    <source>
        <dbReference type="Proteomes" id="UP001431656"/>
    </source>
</evidence>
<dbReference type="Proteomes" id="UP001431656">
    <property type="component" value="Chromosome"/>
</dbReference>
<name>A0AAN0KE97_9ACTN</name>
<protein>
    <submittedName>
        <fullName evidence="1">Uncharacterized protein</fullName>
    </submittedName>
</protein>